<proteinExistence type="predicted"/>
<evidence type="ECO:0000313" key="1">
    <source>
        <dbReference type="EMBL" id="AEI36067.1"/>
    </source>
</evidence>
<name>A0ABM5MAH9_FRAST</name>
<organism evidence="1 2">
    <name type="scientific">Francisella salina</name>
    <dbReference type="NCBI Taxonomy" id="573569"/>
    <lineage>
        <taxon>Bacteria</taxon>
        <taxon>Pseudomonadati</taxon>
        <taxon>Pseudomonadota</taxon>
        <taxon>Gammaproteobacteria</taxon>
        <taxon>Thiotrichales</taxon>
        <taxon>Francisellaceae</taxon>
        <taxon>Francisella</taxon>
    </lineage>
</organism>
<accession>A0ABM5MAH9</accession>
<dbReference type="Proteomes" id="UP000000490">
    <property type="component" value="Chromosome"/>
</dbReference>
<sequence>MIEFQNYHFVFLEKSLGASPYFVKDEIVKNYYKVTMLPSFFAIIT</sequence>
<gene>
    <name evidence="1" type="ordered locus">F7308_1141</name>
</gene>
<keyword evidence="2" id="KW-1185">Reference proteome</keyword>
<reference evidence="1" key="1">
    <citation type="submission" date="2011-05" db="EMBL/GenBank/DDBJ databases">
        <authorList>
            <person name="Kuske C.R."/>
            <person name="Challacombe J.F."/>
            <person name="Siddaramappa S."/>
            <person name="Petersen J.M."/>
            <person name="Bruce D.C."/>
        </authorList>
    </citation>
    <scope>NUCLEOTIDE SEQUENCE</scope>
    <source>
        <strain evidence="1">TX077308</strain>
    </source>
</reference>
<evidence type="ECO:0000313" key="2">
    <source>
        <dbReference type="Proteomes" id="UP000000490"/>
    </source>
</evidence>
<dbReference type="EMBL" id="CP002872">
    <property type="protein sequence ID" value="AEI36067.1"/>
    <property type="molecule type" value="Genomic_DNA"/>
</dbReference>
<protein>
    <submittedName>
        <fullName evidence="1">Uncharacterized protein</fullName>
    </submittedName>
</protein>